<evidence type="ECO:0000256" key="4">
    <source>
        <dbReference type="ARBA" id="ARBA00022741"/>
    </source>
</evidence>
<dbReference type="EC" id="6.1.1.5" evidence="10"/>
<dbReference type="InterPro" id="IPR002301">
    <property type="entry name" value="Ile-tRNA-ligase"/>
</dbReference>
<evidence type="ECO:0000313" key="14">
    <source>
        <dbReference type="Proteomes" id="UP000826014"/>
    </source>
</evidence>
<keyword evidence="4 10" id="KW-0547">Nucleotide-binding</keyword>
<evidence type="ECO:0000259" key="12">
    <source>
        <dbReference type="Pfam" id="PF08264"/>
    </source>
</evidence>
<evidence type="ECO:0000256" key="10">
    <source>
        <dbReference type="HAMAP-Rule" id="MF_02003"/>
    </source>
</evidence>
<dbReference type="InterPro" id="IPR002300">
    <property type="entry name" value="aa-tRNA-synth_Ia"/>
</dbReference>
<evidence type="ECO:0000256" key="8">
    <source>
        <dbReference type="ARBA" id="ARBA00025217"/>
    </source>
</evidence>
<dbReference type="Pfam" id="PF19302">
    <property type="entry name" value="DUF5915"/>
    <property type="match status" value="1"/>
</dbReference>
<dbReference type="Proteomes" id="UP000826014">
    <property type="component" value="Chromosome"/>
</dbReference>
<evidence type="ECO:0000256" key="2">
    <source>
        <dbReference type="ARBA" id="ARBA00022490"/>
    </source>
</evidence>
<dbReference type="CDD" id="cd00818">
    <property type="entry name" value="IleRS_core"/>
    <property type="match status" value="1"/>
</dbReference>
<feature type="short sequence motif" description="'HIGH' region" evidence="10">
    <location>
        <begin position="47"/>
        <end position="57"/>
    </location>
</feature>
<dbReference type="HAMAP" id="MF_02003">
    <property type="entry name" value="Ile_tRNA_synth_type2"/>
    <property type="match status" value="1"/>
</dbReference>
<evidence type="ECO:0000259" key="11">
    <source>
        <dbReference type="Pfam" id="PF00133"/>
    </source>
</evidence>
<dbReference type="InterPro" id="IPR013155">
    <property type="entry name" value="M/V/L/I-tRNA-synth_anticd-bd"/>
</dbReference>
<dbReference type="RefSeq" id="WP_215217564.1">
    <property type="nucleotide sequence ID" value="NZ_CP075587.1"/>
</dbReference>
<dbReference type="PANTHER" id="PTHR42780">
    <property type="entry name" value="SOLEUCYL-TRNA SYNTHETASE"/>
    <property type="match status" value="1"/>
</dbReference>
<keyword evidence="3 10" id="KW-0436">Ligase</keyword>
<keyword evidence="2 10" id="KW-0963">Cytoplasm</keyword>
<proteinExistence type="inferred from homology"/>
<dbReference type="PANTHER" id="PTHR42780:SF1">
    <property type="entry name" value="ISOLEUCINE--TRNA LIGASE, CYTOPLASMIC"/>
    <property type="match status" value="1"/>
</dbReference>
<dbReference type="Pfam" id="PF00133">
    <property type="entry name" value="tRNA-synt_1"/>
    <property type="match status" value="1"/>
</dbReference>
<dbReference type="InterPro" id="IPR001412">
    <property type="entry name" value="aa-tRNA-synth_I_CS"/>
</dbReference>
<evidence type="ECO:0000256" key="9">
    <source>
        <dbReference type="ARBA" id="ARBA00048359"/>
    </source>
</evidence>
<comment type="subunit">
    <text evidence="10">Monomer.</text>
</comment>
<dbReference type="InterPro" id="IPR009008">
    <property type="entry name" value="Val/Leu/Ile-tRNA-synth_edit"/>
</dbReference>
<keyword evidence="10" id="KW-0479">Metal-binding</keyword>
<dbReference type="PROSITE" id="PS00178">
    <property type="entry name" value="AA_TRNA_LIGASE_I"/>
    <property type="match status" value="1"/>
</dbReference>
<dbReference type="SUPFAM" id="SSF52374">
    <property type="entry name" value="Nucleotidylyl transferase"/>
    <property type="match status" value="1"/>
</dbReference>
<evidence type="ECO:0000313" key="13">
    <source>
        <dbReference type="EMBL" id="QYF49015.1"/>
    </source>
</evidence>
<dbReference type="EMBL" id="CP075587">
    <property type="protein sequence ID" value="QYF49015.1"/>
    <property type="molecule type" value="Genomic_DNA"/>
</dbReference>
<dbReference type="Pfam" id="PF08264">
    <property type="entry name" value="Anticodon_1"/>
    <property type="match status" value="1"/>
</dbReference>
<evidence type="ECO:0000256" key="3">
    <source>
        <dbReference type="ARBA" id="ARBA00022598"/>
    </source>
</evidence>
<dbReference type="SUPFAM" id="SSF50677">
    <property type="entry name" value="ValRS/IleRS/LeuRS editing domain"/>
    <property type="match status" value="1"/>
</dbReference>
<dbReference type="CDD" id="cd07961">
    <property type="entry name" value="Anticodon_Ia_Ile_ABEc"/>
    <property type="match status" value="1"/>
</dbReference>
<comment type="subcellular location">
    <subcellularLocation>
        <location evidence="10">Cytoplasm</location>
    </subcellularLocation>
</comment>
<comment type="similarity">
    <text evidence="1 10">Belongs to the class-I aminoacyl-tRNA synthetase family. IleS type 2 subfamily.</text>
</comment>
<evidence type="ECO:0000256" key="1">
    <source>
        <dbReference type="ARBA" id="ARBA00007078"/>
    </source>
</evidence>
<comment type="domain">
    <text evidence="10">IleRS has two distinct active sites: one for aminoacylation and one for editing. The misactivated valine is translocated from the active site to the editing site, which sterically excludes the correctly activated isoleucine. The single editing site contains two valyl binding pockets, one specific for each substrate (Val-AMP or Val-tRNA(Ile)).</text>
</comment>
<accession>A0ABX8V7L8</accession>
<feature type="binding site" evidence="10">
    <location>
        <position position="588"/>
    </location>
    <ligand>
        <name>ATP</name>
        <dbReference type="ChEBI" id="CHEBI:30616"/>
    </ligand>
</feature>
<keyword evidence="14" id="KW-1185">Reference proteome</keyword>
<dbReference type="SUPFAM" id="SSF47323">
    <property type="entry name" value="Anticodon-binding domain of a subclass of class I aminoacyl-tRNA synthetases"/>
    <property type="match status" value="1"/>
</dbReference>
<name>A0ABX8V7L8_9BACT</name>
<comment type="cofactor">
    <cofactor evidence="10">
        <name>Zn(2+)</name>
        <dbReference type="ChEBI" id="CHEBI:29105"/>
    </cofactor>
</comment>
<dbReference type="InterPro" id="IPR033709">
    <property type="entry name" value="Anticodon_Ile_ABEc"/>
</dbReference>
<evidence type="ECO:0000256" key="7">
    <source>
        <dbReference type="ARBA" id="ARBA00023146"/>
    </source>
</evidence>
<sequence length="1033" mass="120286">MFDINSQESFPEREERILAFWQKQNIFEKSVDQNRANPIFSVYDGPPFATGLPHYGHILAGTIKDVIPRYKTMQGYFVPRRFGWDCHGLPVENEIEKAKELSGASCIEKFGISQFNEECRSIVMRYTKEWEYTVMRMGRFVSFTDTWRTMDLSFMESVWWVFSQLYQRGLVYEGYKVMPFSAQLGTPLSNFEANLNYKEVDDPSLTVLFSLVDEPNTSFIVWTTTPWTLPSNLAIMVNENFEYVKIRREGQYYILAHNRLGHYFKEGEYEIITTFKGSSLVSKHYHPLFPYFASYEGFRVIAEVSVSSEEGTGLVHAAPAFGEVDFYACSKEGIEVVCPIDHNGKFTKLVPDYEGLFVKDADKEIIRRLKKEGKVLHHTQIRHRYPFCWRSDTPLIYRAVCTWFVAVEKIKDRMMDANRKIQWVPHHLKEGRFGKWLENARDWAISRNRYWGTPIPIWRSEDGEMIVLSSIEDLQQRTGIAVSDLHRHYIDSLTFIANGKEFKRIPEVFDCWFESGSMPYAQNHYPFEKKQETLDRFPADFIAEGLDQTRGWFYTLMVIATALFDQPAFKNVIVNGIILAEDGNKMSKRLKNYPEPQLVFNRYGADAVRLYLLNSPVVHAEDLRFSERGVELVLRQMLIPFWNSVVFLSTYAKIYQWDPKEVEFSAPQIDIDRWILSCLQGLIQEVTEGLDRYELHRAVDPFVKFIDQLTNWYIRRNRSRFWAEEDTIDRRLAFETLYTVLINLAKIAAPFIPFLSEAIYLYLKTYQDLQSVHLCSFPIYNPVYRDQLLEEQMSYVQTVVSMGHALRKESKLKVRQPLRSAFIVSSDLEILKQLKSQKQLIADELNVKEVIFKEDETAFVLLLVKPNFRVLGKKVGKLMSAVKTALENLSQKKLNRLLKENQYELVIENETILLSSEDITIERQVKEGLVASATGSVIVAIDIVLDEELLIEALARELVNKINTMRRDLSFAVSDRIEICLNTTEKVKRALSIHQNYVMTQVLGVKLEYNSKEEGSVWDLNGEKTFIAITRWE</sequence>
<gene>
    <name evidence="10" type="primary">ileS</name>
    <name evidence="13" type="ORF">RHABOEDO_001266</name>
</gene>
<dbReference type="Gene3D" id="3.40.50.620">
    <property type="entry name" value="HUPs"/>
    <property type="match status" value="2"/>
</dbReference>
<dbReference type="Gene3D" id="1.10.730.10">
    <property type="entry name" value="Isoleucyl-tRNA Synthetase, Domain 1"/>
    <property type="match status" value="1"/>
</dbReference>
<feature type="short sequence motif" description="'KMSKS' region" evidence="10">
    <location>
        <begin position="585"/>
        <end position="589"/>
    </location>
</feature>
<feature type="domain" description="Aminoacyl-tRNA synthetase class Ia" evidence="11">
    <location>
        <begin position="17"/>
        <end position="623"/>
    </location>
</feature>
<dbReference type="InterPro" id="IPR023586">
    <property type="entry name" value="Ile-tRNA-ligase_type2"/>
</dbReference>
<dbReference type="GO" id="GO:0004822">
    <property type="term" value="F:isoleucine-tRNA ligase activity"/>
    <property type="evidence" value="ECO:0007669"/>
    <property type="project" value="UniProtKB-EC"/>
</dbReference>
<dbReference type="InterPro" id="IPR009080">
    <property type="entry name" value="tRNAsynth_Ia_anticodon-bd"/>
</dbReference>
<evidence type="ECO:0000256" key="5">
    <source>
        <dbReference type="ARBA" id="ARBA00022840"/>
    </source>
</evidence>
<comment type="function">
    <text evidence="8 10">Catalyzes the attachment of isoleucine to tRNA(Ile). As IleRS can inadvertently accommodate and process structurally similar amino acids such as valine, to avoid such errors it has two additional distinct tRNA(Ile)-dependent editing activities. One activity is designated as 'pretransfer' editing and involves the hydrolysis of activated Val-AMP. The other activity is designated 'posttransfer' editing and involves deacylation of mischarged Val-tRNA(Ile).</text>
</comment>
<organism evidence="13 14">
    <name type="scientific">Candidatus Rhabdochlamydia oedothoracis</name>
    <dbReference type="NCBI Taxonomy" id="2720720"/>
    <lineage>
        <taxon>Bacteria</taxon>
        <taxon>Pseudomonadati</taxon>
        <taxon>Chlamydiota</taxon>
        <taxon>Chlamydiia</taxon>
        <taxon>Parachlamydiales</taxon>
        <taxon>Candidatus Rhabdochlamydiaceae</taxon>
        <taxon>Candidatus Rhabdochlamydia</taxon>
    </lineage>
</organism>
<dbReference type="PRINTS" id="PR00984">
    <property type="entry name" value="TRNASYNTHILE"/>
</dbReference>
<evidence type="ECO:0000256" key="6">
    <source>
        <dbReference type="ARBA" id="ARBA00022917"/>
    </source>
</evidence>
<protein>
    <recommendedName>
        <fullName evidence="10">Isoleucine--tRNA ligase</fullName>
        <ecNumber evidence="10">6.1.1.5</ecNumber>
    </recommendedName>
    <alternativeName>
        <fullName evidence="10">Isoleucyl-tRNA synthetase</fullName>
        <shortName evidence="10">IleRS</shortName>
    </alternativeName>
</protein>
<keyword evidence="7 10" id="KW-0030">Aminoacyl-tRNA synthetase</keyword>
<reference evidence="13 14" key="1">
    <citation type="journal article" date="2022" name="bioRxiv">
        <title>Ecology and evolution of chlamydial symbionts of arthropods.</title>
        <authorList>
            <person name="Halter T."/>
            <person name="Koestlbacher S."/>
            <person name="Collingro A."/>
            <person name="Sixt B.S."/>
            <person name="Toenshoff E.R."/>
            <person name="Hendrickx F."/>
            <person name="Kostanjsek R."/>
            <person name="Horn M."/>
        </authorList>
    </citation>
    <scope>NUCLEOTIDE SEQUENCE [LARGE SCALE GENOMIC DNA]</scope>
    <source>
        <strain evidence="13">W744xW776</strain>
    </source>
</reference>
<dbReference type="InterPro" id="IPR014729">
    <property type="entry name" value="Rossmann-like_a/b/a_fold"/>
</dbReference>
<dbReference type="NCBIfam" id="TIGR00392">
    <property type="entry name" value="ileS"/>
    <property type="match status" value="1"/>
</dbReference>
<feature type="domain" description="Methionyl/Valyl/Leucyl/Isoleucyl-tRNA synthetase anticodon-binding" evidence="12">
    <location>
        <begin position="672"/>
        <end position="819"/>
    </location>
</feature>
<keyword evidence="5 10" id="KW-0067">ATP-binding</keyword>
<keyword evidence="6 10" id="KW-0648">Protein biosynthesis</keyword>
<comment type="catalytic activity">
    <reaction evidence="9 10">
        <text>tRNA(Ile) + L-isoleucine + ATP = L-isoleucyl-tRNA(Ile) + AMP + diphosphate</text>
        <dbReference type="Rhea" id="RHEA:11060"/>
        <dbReference type="Rhea" id="RHEA-COMP:9666"/>
        <dbReference type="Rhea" id="RHEA-COMP:9695"/>
        <dbReference type="ChEBI" id="CHEBI:30616"/>
        <dbReference type="ChEBI" id="CHEBI:33019"/>
        <dbReference type="ChEBI" id="CHEBI:58045"/>
        <dbReference type="ChEBI" id="CHEBI:78442"/>
        <dbReference type="ChEBI" id="CHEBI:78528"/>
        <dbReference type="ChEBI" id="CHEBI:456215"/>
        <dbReference type="EC" id="6.1.1.5"/>
    </reaction>
</comment>
<keyword evidence="10" id="KW-0862">Zinc</keyword>